<gene>
    <name evidence="1" type="ORF">ACAOBT_LOCUS7339</name>
</gene>
<keyword evidence="2" id="KW-1185">Reference proteome</keyword>
<dbReference type="EMBL" id="CAKOFQ010006743">
    <property type="protein sequence ID" value="CAH1967328.1"/>
    <property type="molecule type" value="Genomic_DNA"/>
</dbReference>
<comment type="caution">
    <text evidence="1">The sequence shown here is derived from an EMBL/GenBank/DDBJ whole genome shotgun (WGS) entry which is preliminary data.</text>
</comment>
<protein>
    <submittedName>
        <fullName evidence="1">Uncharacterized protein</fullName>
    </submittedName>
</protein>
<dbReference type="AlphaFoldDB" id="A0A9P0P3K0"/>
<dbReference type="Proteomes" id="UP001152888">
    <property type="component" value="Unassembled WGS sequence"/>
</dbReference>
<evidence type="ECO:0000313" key="1">
    <source>
        <dbReference type="EMBL" id="CAH1967328.1"/>
    </source>
</evidence>
<proteinExistence type="predicted"/>
<sequence length="68" mass="8002">MFTPYQNSINGHDNVIGHSVTVNLRLFRTYQNRIEHKTVEIQSVSERFTQLNRVYLQHSLGVYLSITH</sequence>
<accession>A0A9P0P3K0</accession>
<name>A0A9P0P3K0_ACAOB</name>
<organism evidence="1 2">
    <name type="scientific">Acanthoscelides obtectus</name>
    <name type="common">Bean weevil</name>
    <name type="synonym">Bruchus obtectus</name>
    <dbReference type="NCBI Taxonomy" id="200917"/>
    <lineage>
        <taxon>Eukaryota</taxon>
        <taxon>Metazoa</taxon>
        <taxon>Ecdysozoa</taxon>
        <taxon>Arthropoda</taxon>
        <taxon>Hexapoda</taxon>
        <taxon>Insecta</taxon>
        <taxon>Pterygota</taxon>
        <taxon>Neoptera</taxon>
        <taxon>Endopterygota</taxon>
        <taxon>Coleoptera</taxon>
        <taxon>Polyphaga</taxon>
        <taxon>Cucujiformia</taxon>
        <taxon>Chrysomeloidea</taxon>
        <taxon>Chrysomelidae</taxon>
        <taxon>Bruchinae</taxon>
        <taxon>Bruchini</taxon>
        <taxon>Acanthoscelides</taxon>
    </lineage>
</organism>
<reference evidence="1" key="1">
    <citation type="submission" date="2022-03" db="EMBL/GenBank/DDBJ databases">
        <authorList>
            <person name="Sayadi A."/>
        </authorList>
    </citation>
    <scope>NUCLEOTIDE SEQUENCE</scope>
</reference>
<evidence type="ECO:0000313" key="2">
    <source>
        <dbReference type="Proteomes" id="UP001152888"/>
    </source>
</evidence>